<gene>
    <name evidence="1" type="ORF">CGI_10009247</name>
</gene>
<protein>
    <submittedName>
        <fullName evidence="1">Uncharacterized protein</fullName>
    </submittedName>
</protein>
<dbReference type="AlphaFoldDB" id="K1PK10"/>
<dbReference type="HOGENOM" id="CLU_900945_0_0_1"/>
<dbReference type="Gene3D" id="3.90.70.80">
    <property type="match status" value="1"/>
</dbReference>
<proteinExistence type="predicted"/>
<reference evidence="1" key="1">
    <citation type="journal article" date="2012" name="Nature">
        <title>The oyster genome reveals stress adaptation and complexity of shell formation.</title>
        <authorList>
            <person name="Zhang G."/>
            <person name="Fang X."/>
            <person name="Guo X."/>
            <person name="Li L."/>
            <person name="Luo R."/>
            <person name="Xu F."/>
            <person name="Yang P."/>
            <person name="Zhang L."/>
            <person name="Wang X."/>
            <person name="Qi H."/>
            <person name="Xiong Z."/>
            <person name="Que H."/>
            <person name="Xie Y."/>
            <person name="Holland P.W."/>
            <person name="Paps J."/>
            <person name="Zhu Y."/>
            <person name="Wu F."/>
            <person name="Chen Y."/>
            <person name="Wang J."/>
            <person name="Peng C."/>
            <person name="Meng J."/>
            <person name="Yang L."/>
            <person name="Liu J."/>
            <person name="Wen B."/>
            <person name="Zhang N."/>
            <person name="Huang Z."/>
            <person name="Zhu Q."/>
            <person name="Feng Y."/>
            <person name="Mount A."/>
            <person name="Hedgecock D."/>
            <person name="Xu Z."/>
            <person name="Liu Y."/>
            <person name="Domazet-Loso T."/>
            <person name="Du Y."/>
            <person name="Sun X."/>
            <person name="Zhang S."/>
            <person name="Liu B."/>
            <person name="Cheng P."/>
            <person name="Jiang X."/>
            <person name="Li J."/>
            <person name="Fan D."/>
            <person name="Wang W."/>
            <person name="Fu W."/>
            <person name="Wang T."/>
            <person name="Wang B."/>
            <person name="Zhang J."/>
            <person name="Peng Z."/>
            <person name="Li Y."/>
            <person name="Li N."/>
            <person name="Wang J."/>
            <person name="Chen M."/>
            <person name="He Y."/>
            <person name="Tan F."/>
            <person name="Song X."/>
            <person name="Zheng Q."/>
            <person name="Huang R."/>
            <person name="Yang H."/>
            <person name="Du X."/>
            <person name="Chen L."/>
            <person name="Yang M."/>
            <person name="Gaffney P.M."/>
            <person name="Wang S."/>
            <person name="Luo L."/>
            <person name="She Z."/>
            <person name="Ming Y."/>
            <person name="Huang W."/>
            <person name="Zhang S."/>
            <person name="Huang B."/>
            <person name="Zhang Y."/>
            <person name="Qu T."/>
            <person name="Ni P."/>
            <person name="Miao G."/>
            <person name="Wang J."/>
            <person name="Wang Q."/>
            <person name="Steinberg C.E."/>
            <person name="Wang H."/>
            <person name="Li N."/>
            <person name="Qian L."/>
            <person name="Zhang G."/>
            <person name="Li Y."/>
            <person name="Yang H."/>
            <person name="Liu X."/>
            <person name="Wang J."/>
            <person name="Yin Y."/>
            <person name="Wang J."/>
        </authorList>
    </citation>
    <scope>NUCLEOTIDE SEQUENCE [LARGE SCALE GENOMIC DNA]</scope>
    <source>
        <strain evidence="1">05x7-T-G4-1.051#20</strain>
    </source>
</reference>
<sequence>MNTLQGRAKIVGDGNCFYRLHNNSGEWADEPIIQAAADLYGFNIYVSSYGNSGVTQRVRATSEQLRHDSGRLLHLRLQNSHYTCIEHDCQTDSVPSGDFVEMPVVIDFGKQYGAEPYEASLDVLDYSKTVGLPKTVGDDESSNAGIDPFNMEDLKSKLPVTYPRKNERQIDYLAKKKTINTVTEVQERELENQKDINDVLCEDVRNITIAEEKTVTPKQKFTRCRDIEHLKEWCKTGQVNRGTECKVRRTKFGHEYHHYFMIWEVLVEGLDIVHLTLTWPLRICCEILRVGFANRNNSLLDFQQAGAFN</sequence>
<organism evidence="1">
    <name type="scientific">Magallana gigas</name>
    <name type="common">Pacific oyster</name>
    <name type="synonym">Crassostrea gigas</name>
    <dbReference type="NCBI Taxonomy" id="29159"/>
    <lineage>
        <taxon>Eukaryota</taxon>
        <taxon>Metazoa</taxon>
        <taxon>Spiralia</taxon>
        <taxon>Lophotrochozoa</taxon>
        <taxon>Mollusca</taxon>
        <taxon>Bivalvia</taxon>
        <taxon>Autobranchia</taxon>
        <taxon>Pteriomorphia</taxon>
        <taxon>Ostreida</taxon>
        <taxon>Ostreoidea</taxon>
        <taxon>Ostreidae</taxon>
        <taxon>Magallana</taxon>
    </lineage>
</organism>
<accession>K1PK10</accession>
<dbReference type="EMBL" id="JH817257">
    <property type="protein sequence ID" value="EKC19214.1"/>
    <property type="molecule type" value="Genomic_DNA"/>
</dbReference>
<name>K1PK10_MAGGI</name>
<dbReference type="InParanoid" id="K1PK10"/>
<evidence type="ECO:0000313" key="1">
    <source>
        <dbReference type="EMBL" id="EKC19214.1"/>
    </source>
</evidence>